<dbReference type="SUPFAM" id="SSF53850">
    <property type="entry name" value="Periplasmic binding protein-like II"/>
    <property type="match status" value="1"/>
</dbReference>
<dbReference type="Gene3D" id="3.40.190.10">
    <property type="entry name" value="Periplasmic binding protein-like II"/>
    <property type="match status" value="1"/>
</dbReference>
<organism evidence="1 2">
    <name type="scientific">Pistricoccus aurantiacus</name>
    <dbReference type="NCBI Taxonomy" id="1883414"/>
    <lineage>
        <taxon>Bacteria</taxon>
        <taxon>Pseudomonadati</taxon>
        <taxon>Pseudomonadota</taxon>
        <taxon>Gammaproteobacteria</taxon>
        <taxon>Oceanospirillales</taxon>
        <taxon>Halomonadaceae</taxon>
        <taxon>Pistricoccus</taxon>
    </lineage>
</organism>
<gene>
    <name evidence="1" type="ORF">FGL86_00760</name>
</gene>
<proteinExistence type="predicted"/>
<evidence type="ECO:0000313" key="2">
    <source>
        <dbReference type="Proteomes" id="UP000321272"/>
    </source>
</evidence>
<dbReference type="AlphaFoldDB" id="A0A5B8SVH8"/>
<sequence length="131" mass="14831">MLLWATGLQADEDDLVLIANPSVETHQLNRDTARAMFAMRQRTWPDGQAARVFVLPNDDQSHERFVKQFLNVYPHQLQMAWDRVVFSGTGQAPTQVDTEAQMLEQVASTPGGIGYIEKKHLDDRVNVIPLD</sequence>
<keyword evidence="2" id="KW-1185">Reference proteome</keyword>
<dbReference type="Proteomes" id="UP000321272">
    <property type="component" value="Chromosome"/>
</dbReference>
<name>A0A5B8SVH8_9GAMM</name>
<evidence type="ECO:0008006" key="3">
    <source>
        <dbReference type="Google" id="ProtNLM"/>
    </source>
</evidence>
<dbReference type="EMBL" id="CP042382">
    <property type="protein sequence ID" value="QEA40766.1"/>
    <property type="molecule type" value="Genomic_DNA"/>
</dbReference>
<dbReference type="KEGG" id="paur:FGL86_00760"/>
<accession>A0A5B8SVH8</accession>
<evidence type="ECO:0000313" key="1">
    <source>
        <dbReference type="EMBL" id="QEA40766.1"/>
    </source>
</evidence>
<dbReference type="OrthoDB" id="5368544at2"/>
<reference evidence="1 2" key="1">
    <citation type="submission" date="2019-06" db="EMBL/GenBank/DDBJ databases">
        <title>Genome analyses of bacteria isolated from kimchi.</title>
        <authorList>
            <person name="Lee S."/>
            <person name="Ahn S."/>
            <person name="Roh S."/>
        </authorList>
    </citation>
    <scope>NUCLEOTIDE SEQUENCE [LARGE SCALE GENOMIC DNA]</scope>
    <source>
        <strain evidence="1 2">CBA4606</strain>
    </source>
</reference>
<protein>
    <recommendedName>
        <fullName evidence="3">PBP domain-containing protein</fullName>
    </recommendedName>
</protein>